<evidence type="ECO:0000313" key="5">
    <source>
        <dbReference type="Proteomes" id="UP000254508"/>
    </source>
</evidence>
<keyword evidence="2" id="KW-0812">Transmembrane</keyword>
<organism evidence="4 5">
    <name type="scientific">Erythrobacter aureus</name>
    <dbReference type="NCBI Taxonomy" id="2182384"/>
    <lineage>
        <taxon>Bacteria</taxon>
        <taxon>Pseudomonadati</taxon>
        <taxon>Pseudomonadota</taxon>
        <taxon>Alphaproteobacteria</taxon>
        <taxon>Sphingomonadales</taxon>
        <taxon>Erythrobacteraceae</taxon>
        <taxon>Erythrobacter/Porphyrobacter group</taxon>
        <taxon>Erythrobacter</taxon>
    </lineage>
</organism>
<dbReference type="EMBL" id="CP031357">
    <property type="protein sequence ID" value="AXK42176.1"/>
    <property type="molecule type" value="Genomic_DNA"/>
</dbReference>
<dbReference type="AlphaFoldDB" id="A0A345YE24"/>
<feature type="chain" id="PRO_5016773713" description="LPXTG cell wall anchor domain-containing protein" evidence="3">
    <location>
        <begin position="29"/>
        <end position="336"/>
    </location>
</feature>
<accession>A0A345YE24</accession>
<evidence type="ECO:0000313" key="4">
    <source>
        <dbReference type="EMBL" id="AXK42176.1"/>
    </source>
</evidence>
<proteinExistence type="predicted"/>
<reference evidence="5" key="1">
    <citation type="submission" date="2018-07" db="EMBL/GenBank/DDBJ databases">
        <title>Genome sequence of Erythrobacter strain YH-07, an antagonistic bacterium isolated from Yellow Sea.</title>
        <authorList>
            <person name="Tang T."/>
            <person name="Liu Q."/>
            <person name="Sun X."/>
        </authorList>
    </citation>
    <scope>NUCLEOTIDE SEQUENCE [LARGE SCALE GENOMIC DNA]</scope>
    <source>
        <strain evidence="5">YH-07</strain>
    </source>
</reference>
<name>A0A345YE24_9SPHN</name>
<evidence type="ECO:0000256" key="1">
    <source>
        <dbReference type="SAM" id="MobiDB-lite"/>
    </source>
</evidence>
<evidence type="ECO:0000256" key="3">
    <source>
        <dbReference type="SAM" id="SignalP"/>
    </source>
</evidence>
<keyword evidence="2" id="KW-0472">Membrane</keyword>
<evidence type="ECO:0008006" key="6">
    <source>
        <dbReference type="Google" id="ProtNLM"/>
    </source>
</evidence>
<sequence length="336" mass="35654">MTKTRHLIASAPIAIAAMAALHTFPAHAQEAPPASAQDAPILALETLPQASSPAPAPVAIASQPPAAASATTPTTTAPVLPVEPVAAEPVLPETQPVQIEQAEPVEPVSADPAPVRPATNARETYARESTPAAEPAAVISVSENEGVAASAMPVTDNTMETPIVAESELAPIPEPIRDESSAALLFALLGIGGIGLVAFLLMRRRRRTTDVPTIERPVVAAPMTIDREPVVTALDEAPHRELPVDPAPTQPTSDVAVPLPVQLPESRRERGRLLRSLIEARPDRANPFRSYKARAKRARLILQSIGTRFTNRKPGIDLSQYTNVWPELRGWRPAAA</sequence>
<gene>
    <name evidence="4" type="ORF">DVR09_07340</name>
</gene>
<dbReference type="RefSeq" id="WP_115416358.1">
    <property type="nucleotide sequence ID" value="NZ_CP031357.1"/>
</dbReference>
<evidence type="ECO:0000256" key="2">
    <source>
        <dbReference type="SAM" id="Phobius"/>
    </source>
</evidence>
<feature type="signal peptide" evidence="3">
    <location>
        <begin position="1"/>
        <end position="28"/>
    </location>
</feature>
<dbReference type="KEGG" id="err:DVR09_07340"/>
<dbReference type="Proteomes" id="UP000254508">
    <property type="component" value="Chromosome"/>
</dbReference>
<protein>
    <recommendedName>
        <fullName evidence="6">LPXTG cell wall anchor domain-containing protein</fullName>
    </recommendedName>
</protein>
<dbReference type="OrthoDB" id="7429222at2"/>
<feature type="region of interest" description="Disordered" evidence="1">
    <location>
        <begin position="52"/>
        <end position="75"/>
    </location>
</feature>
<keyword evidence="3" id="KW-0732">Signal</keyword>
<keyword evidence="2" id="KW-1133">Transmembrane helix</keyword>
<feature type="transmembrane region" description="Helical" evidence="2">
    <location>
        <begin position="182"/>
        <end position="202"/>
    </location>
</feature>
<keyword evidence="5" id="KW-1185">Reference proteome</keyword>